<evidence type="ECO:0000313" key="2">
    <source>
        <dbReference type="EMBL" id="SNR23039.1"/>
    </source>
</evidence>
<dbReference type="EMBL" id="FZNP01000001">
    <property type="protein sequence ID" value="SNR23039.1"/>
    <property type="molecule type" value="Genomic_DNA"/>
</dbReference>
<organism evidence="2 3">
    <name type="scientific">Actinomadura mexicana</name>
    <dbReference type="NCBI Taxonomy" id="134959"/>
    <lineage>
        <taxon>Bacteria</taxon>
        <taxon>Bacillati</taxon>
        <taxon>Actinomycetota</taxon>
        <taxon>Actinomycetes</taxon>
        <taxon>Streptosporangiales</taxon>
        <taxon>Thermomonosporaceae</taxon>
        <taxon>Actinomadura</taxon>
    </lineage>
</organism>
<dbReference type="AlphaFoldDB" id="A0A238UP08"/>
<keyword evidence="3" id="KW-1185">Reference proteome</keyword>
<dbReference type="InterPro" id="IPR011051">
    <property type="entry name" value="RmlC_Cupin_sf"/>
</dbReference>
<name>A0A238UP08_9ACTN</name>
<evidence type="ECO:0000313" key="3">
    <source>
        <dbReference type="Proteomes" id="UP000198420"/>
    </source>
</evidence>
<reference evidence="3" key="1">
    <citation type="submission" date="2017-06" db="EMBL/GenBank/DDBJ databases">
        <authorList>
            <person name="Varghese N."/>
            <person name="Submissions S."/>
        </authorList>
    </citation>
    <scope>NUCLEOTIDE SEQUENCE [LARGE SCALE GENOMIC DNA]</scope>
    <source>
        <strain evidence="3">DSM 44485</strain>
    </source>
</reference>
<feature type="domain" description="Cupin type-2" evidence="1">
    <location>
        <begin position="48"/>
        <end position="103"/>
    </location>
</feature>
<protein>
    <submittedName>
        <fullName evidence="2">Cupin domain-containing protein</fullName>
    </submittedName>
</protein>
<dbReference type="PANTHER" id="PTHR36440:SF1">
    <property type="entry name" value="PUTATIVE (AFU_ORTHOLOGUE AFUA_8G07350)-RELATED"/>
    <property type="match status" value="1"/>
</dbReference>
<dbReference type="InterPro" id="IPR053146">
    <property type="entry name" value="QDO-like"/>
</dbReference>
<dbReference type="RefSeq" id="WP_089309540.1">
    <property type="nucleotide sequence ID" value="NZ_FZNP01000001.1"/>
</dbReference>
<dbReference type="Gene3D" id="2.60.120.10">
    <property type="entry name" value="Jelly Rolls"/>
    <property type="match status" value="1"/>
</dbReference>
<dbReference type="Pfam" id="PF07883">
    <property type="entry name" value="Cupin_2"/>
    <property type="match status" value="1"/>
</dbReference>
<dbReference type="InterPro" id="IPR013096">
    <property type="entry name" value="Cupin_2"/>
</dbReference>
<proteinExistence type="predicted"/>
<dbReference type="Proteomes" id="UP000198420">
    <property type="component" value="Unassembled WGS sequence"/>
</dbReference>
<accession>A0A238UP08</accession>
<dbReference type="PANTHER" id="PTHR36440">
    <property type="entry name" value="PUTATIVE (AFU_ORTHOLOGUE AFUA_8G07350)-RELATED"/>
    <property type="match status" value="1"/>
</dbReference>
<gene>
    <name evidence="2" type="ORF">SAMN06265355_10189</name>
</gene>
<evidence type="ECO:0000259" key="1">
    <source>
        <dbReference type="Pfam" id="PF07883"/>
    </source>
</evidence>
<dbReference type="SUPFAM" id="SSF51182">
    <property type="entry name" value="RmlC-like cupins"/>
    <property type="match status" value="1"/>
</dbReference>
<dbReference type="InterPro" id="IPR014710">
    <property type="entry name" value="RmlC-like_jellyroll"/>
</dbReference>
<dbReference type="OrthoDB" id="4227163at2"/>
<sequence length="160" mass="17662">MSQEQVNKPLVVLREDGVRYKQGPSLFKATGAQTGGRFDFFEMEIEYLTGPGLHRHANQEDTFYVLEGVLTVQTGEELHELGPGDFISIPPGVPHTFDNTRKGQRAVKVINLMTPGGYDGLFAENEHLPEDADPAEIDRINARYEVTYVGPSLGESLGLT</sequence>